<dbReference type="Proteomes" id="UP001642409">
    <property type="component" value="Unassembled WGS sequence"/>
</dbReference>
<evidence type="ECO:0000313" key="5">
    <source>
        <dbReference type="Proteomes" id="UP001642409"/>
    </source>
</evidence>
<evidence type="ECO:0000313" key="4">
    <source>
        <dbReference type="EMBL" id="CAL6102455.1"/>
    </source>
</evidence>
<sequence>MKFIITIPFILVGIIVIINQRNIIIKNKTQNDELQNQIMEMKHMLETIQQSQYTANASPTDIEEITPIEDITHEQKPSGVSLKVKSLGLKINDSKVQKIVDSDLVGQLQRKLKQYEEREAQRKIRLQKRHEILLQSTNEIQNAAQKNKVLLDQLQQQNIK</sequence>
<feature type="transmembrane region" description="Helical" evidence="2">
    <location>
        <begin position="6"/>
        <end position="24"/>
    </location>
</feature>
<protein>
    <submittedName>
        <fullName evidence="4">Hypothetical_protein</fullName>
    </submittedName>
</protein>
<reference evidence="4 5" key="2">
    <citation type="submission" date="2024-07" db="EMBL/GenBank/DDBJ databases">
        <authorList>
            <person name="Akdeniz Z."/>
        </authorList>
    </citation>
    <scope>NUCLEOTIDE SEQUENCE [LARGE SCALE GENOMIC DNA]</scope>
</reference>
<proteinExistence type="predicted"/>
<name>A0AA86N8K5_9EUKA</name>
<keyword evidence="2" id="KW-0812">Transmembrane</keyword>
<keyword evidence="2" id="KW-0472">Membrane</keyword>
<keyword evidence="1" id="KW-0175">Coiled coil</keyword>
<reference evidence="3" key="1">
    <citation type="submission" date="2023-06" db="EMBL/GenBank/DDBJ databases">
        <authorList>
            <person name="Kurt Z."/>
        </authorList>
    </citation>
    <scope>NUCLEOTIDE SEQUENCE</scope>
</reference>
<organism evidence="3">
    <name type="scientific">Hexamita inflata</name>
    <dbReference type="NCBI Taxonomy" id="28002"/>
    <lineage>
        <taxon>Eukaryota</taxon>
        <taxon>Metamonada</taxon>
        <taxon>Diplomonadida</taxon>
        <taxon>Hexamitidae</taxon>
        <taxon>Hexamitinae</taxon>
        <taxon>Hexamita</taxon>
    </lineage>
</organism>
<evidence type="ECO:0000256" key="1">
    <source>
        <dbReference type="SAM" id="Coils"/>
    </source>
</evidence>
<evidence type="ECO:0000313" key="3">
    <source>
        <dbReference type="EMBL" id="CAI9914384.1"/>
    </source>
</evidence>
<gene>
    <name evidence="3" type="ORF">HINF_LOCUS2029</name>
    <name evidence="4" type="ORF">HINF_LOCUS71675</name>
</gene>
<dbReference type="EMBL" id="CATOUU010000049">
    <property type="protein sequence ID" value="CAI9914384.1"/>
    <property type="molecule type" value="Genomic_DNA"/>
</dbReference>
<comment type="caution">
    <text evidence="3">The sequence shown here is derived from an EMBL/GenBank/DDBJ whole genome shotgun (WGS) entry which is preliminary data.</text>
</comment>
<accession>A0AA86N8K5</accession>
<keyword evidence="2" id="KW-1133">Transmembrane helix</keyword>
<dbReference type="EMBL" id="CAXDID020000555">
    <property type="protein sequence ID" value="CAL6102455.1"/>
    <property type="molecule type" value="Genomic_DNA"/>
</dbReference>
<keyword evidence="5" id="KW-1185">Reference proteome</keyword>
<feature type="coiled-coil region" evidence="1">
    <location>
        <begin position="105"/>
        <end position="160"/>
    </location>
</feature>
<evidence type="ECO:0000256" key="2">
    <source>
        <dbReference type="SAM" id="Phobius"/>
    </source>
</evidence>
<dbReference type="AlphaFoldDB" id="A0AA86N8K5"/>